<evidence type="ECO:0000259" key="8">
    <source>
        <dbReference type="PROSITE" id="PS50879"/>
    </source>
</evidence>
<dbReference type="EMBL" id="KL198067">
    <property type="protein sequence ID" value="KDQ10487.1"/>
    <property type="molecule type" value="Genomic_DNA"/>
</dbReference>
<dbReference type="InterPro" id="IPR012337">
    <property type="entry name" value="RNaseH-like_sf"/>
</dbReference>
<dbReference type="EC" id="3.1.26.4" evidence="3"/>
<sequence>MKVNTNLNLSTLSMLPRPRTFRYSYPPIIVKNRYFTTDPDIEPSQIFKPMMNGSSPNSPRWIFEDSIGPAILILTDGSAPGNGTAAARAGCGFVFRPDGKGSISRPLARVPGYELTSNRAELRAAHLALGFRAWAGEGFRKIVIGTDSDYLVKGICEYIYKWKKSGWKTSTGQPLKNADLWKMLLSEVERLENDGIHVVFYLLKRAWNTEADACAKAGAEMVDVPTEFLPEYGVTI</sequence>
<feature type="domain" description="RNase H type-1" evidence="8">
    <location>
        <begin position="67"/>
        <end position="220"/>
    </location>
</feature>
<dbReference type="Gene3D" id="3.30.420.10">
    <property type="entry name" value="Ribonuclease H-like superfamily/Ribonuclease H"/>
    <property type="match status" value="1"/>
</dbReference>
<keyword evidence="4" id="KW-0540">Nuclease</keyword>
<comment type="catalytic activity">
    <reaction evidence="1">
        <text>Endonucleolytic cleavage to 5'-phosphomonoester.</text>
        <dbReference type="EC" id="3.1.26.4"/>
    </reaction>
</comment>
<reference evidence="10" key="1">
    <citation type="journal article" date="2014" name="Proc. Natl. Acad. Sci. U.S.A.">
        <title>Extensive sampling of basidiomycete genomes demonstrates inadequacy of the white-rot/brown-rot paradigm for wood decay fungi.</title>
        <authorList>
            <person name="Riley R."/>
            <person name="Salamov A.A."/>
            <person name="Brown D.W."/>
            <person name="Nagy L.G."/>
            <person name="Floudas D."/>
            <person name="Held B.W."/>
            <person name="Levasseur A."/>
            <person name="Lombard V."/>
            <person name="Morin E."/>
            <person name="Otillar R."/>
            <person name="Lindquist E.A."/>
            <person name="Sun H."/>
            <person name="LaButti K.M."/>
            <person name="Schmutz J."/>
            <person name="Jabbour D."/>
            <person name="Luo H."/>
            <person name="Baker S.E."/>
            <person name="Pisabarro A.G."/>
            <person name="Walton J.D."/>
            <person name="Blanchette R.A."/>
            <person name="Henrissat B."/>
            <person name="Martin F."/>
            <person name="Cullen D."/>
            <person name="Hibbett D.S."/>
            <person name="Grigoriev I.V."/>
        </authorList>
    </citation>
    <scope>NUCLEOTIDE SEQUENCE [LARGE SCALE GENOMIC DNA]</scope>
    <source>
        <strain evidence="10">FD-172 SS1</strain>
    </source>
</reference>
<dbReference type="PROSITE" id="PS50879">
    <property type="entry name" value="RNASE_H_1"/>
    <property type="match status" value="1"/>
</dbReference>
<dbReference type="PANTHER" id="PTHR10642">
    <property type="entry name" value="RIBONUCLEASE H1"/>
    <property type="match status" value="1"/>
</dbReference>
<dbReference type="GO" id="GO:0004523">
    <property type="term" value="F:RNA-DNA hybrid ribonuclease activity"/>
    <property type="evidence" value="ECO:0007669"/>
    <property type="project" value="UniProtKB-EC"/>
</dbReference>
<evidence type="ECO:0000256" key="5">
    <source>
        <dbReference type="ARBA" id="ARBA00022723"/>
    </source>
</evidence>
<dbReference type="InterPro" id="IPR036397">
    <property type="entry name" value="RNaseH_sf"/>
</dbReference>
<organism evidence="9 10">
    <name type="scientific">Botryobasidium botryosum (strain FD-172 SS1)</name>
    <dbReference type="NCBI Taxonomy" id="930990"/>
    <lineage>
        <taxon>Eukaryota</taxon>
        <taxon>Fungi</taxon>
        <taxon>Dikarya</taxon>
        <taxon>Basidiomycota</taxon>
        <taxon>Agaricomycotina</taxon>
        <taxon>Agaricomycetes</taxon>
        <taxon>Cantharellales</taxon>
        <taxon>Botryobasidiaceae</taxon>
        <taxon>Botryobasidium</taxon>
    </lineage>
</organism>
<dbReference type="GO" id="GO:0043137">
    <property type="term" value="P:DNA replication, removal of RNA primer"/>
    <property type="evidence" value="ECO:0007669"/>
    <property type="project" value="TreeGrafter"/>
</dbReference>
<evidence type="ECO:0000256" key="6">
    <source>
        <dbReference type="ARBA" id="ARBA00022759"/>
    </source>
</evidence>
<dbReference type="STRING" id="930990.A0A067MF42"/>
<evidence type="ECO:0000256" key="3">
    <source>
        <dbReference type="ARBA" id="ARBA00012180"/>
    </source>
</evidence>
<keyword evidence="10" id="KW-1185">Reference proteome</keyword>
<dbReference type="Proteomes" id="UP000027195">
    <property type="component" value="Unassembled WGS sequence"/>
</dbReference>
<dbReference type="GO" id="GO:0046872">
    <property type="term" value="F:metal ion binding"/>
    <property type="evidence" value="ECO:0007669"/>
    <property type="project" value="UniProtKB-KW"/>
</dbReference>
<dbReference type="InParanoid" id="A0A067MF42"/>
<protein>
    <recommendedName>
        <fullName evidence="3">ribonuclease H</fullName>
        <ecNumber evidence="3">3.1.26.4</ecNumber>
    </recommendedName>
</protein>
<evidence type="ECO:0000313" key="10">
    <source>
        <dbReference type="Proteomes" id="UP000027195"/>
    </source>
</evidence>
<dbReference type="SUPFAM" id="SSF53098">
    <property type="entry name" value="Ribonuclease H-like"/>
    <property type="match status" value="1"/>
</dbReference>
<dbReference type="InterPro" id="IPR002156">
    <property type="entry name" value="RNaseH_domain"/>
</dbReference>
<dbReference type="HOGENOM" id="CLU_030894_4_1_1"/>
<dbReference type="InterPro" id="IPR050092">
    <property type="entry name" value="RNase_H"/>
</dbReference>
<dbReference type="Pfam" id="PF00075">
    <property type="entry name" value="RNase_H"/>
    <property type="match status" value="1"/>
</dbReference>
<dbReference type="OrthoDB" id="407198at2759"/>
<accession>A0A067MF42</accession>
<dbReference type="PANTHER" id="PTHR10642:SF26">
    <property type="entry name" value="RIBONUCLEASE H1"/>
    <property type="match status" value="1"/>
</dbReference>
<comment type="similarity">
    <text evidence="2">Belongs to the RNase H family.</text>
</comment>
<keyword evidence="5" id="KW-0479">Metal-binding</keyword>
<dbReference type="AlphaFoldDB" id="A0A067MF42"/>
<dbReference type="GO" id="GO:0003676">
    <property type="term" value="F:nucleic acid binding"/>
    <property type="evidence" value="ECO:0007669"/>
    <property type="project" value="InterPro"/>
</dbReference>
<evidence type="ECO:0000256" key="4">
    <source>
        <dbReference type="ARBA" id="ARBA00022722"/>
    </source>
</evidence>
<proteinExistence type="inferred from homology"/>
<dbReference type="CDD" id="cd13934">
    <property type="entry name" value="RNase_H_Dikarya_like"/>
    <property type="match status" value="1"/>
</dbReference>
<evidence type="ECO:0000256" key="1">
    <source>
        <dbReference type="ARBA" id="ARBA00000077"/>
    </source>
</evidence>
<keyword evidence="6" id="KW-0255">Endonuclease</keyword>
<evidence type="ECO:0000256" key="7">
    <source>
        <dbReference type="ARBA" id="ARBA00022801"/>
    </source>
</evidence>
<evidence type="ECO:0000256" key="2">
    <source>
        <dbReference type="ARBA" id="ARBA00005300"/>
    </source>
</evidence>
<evidence type="ECO:0000313" key="9">
    <source>
        <dbReference type="EMBL" id="KDQ10487.1"/>
    </source>
</evidence>
<keyword evidence="7" id="KW-0378">Hydrolase</keyword>
<name>A0A067MF42_BOTB1</name>
<gene>
    <name evidence="9" type="ORF">BOTBODRAFT_163792</name>
</gene>